<evidence type="ECO:0000313" key="2">
    <source>
        <dbReference type="RefSeq" id="XP_073795128.1"/>
    </source>
</evidence>
<evidence type="ECO:0000313" key="1">
    <source>
        <dbReference type="Proteomes" id="UP000000437"/>
    </source>
</evidence>
<accession>A0AC58ILM6</accession>
<keyword evidence="1" id="KW-1185">Reference proteome</keyword>
<dbReference type="Proteomes" id="UP000000437">
    <property type="component" value="Chromosome 23"/>
</dbReference>
<proteinExistence type="predicted"/>
<sequence length="322" mass="36403">MRGLYLLFLAQISVQLQCDKTNIQATVGTPVTIICTYRASQYRFSKKYWCAGDSRSSCEVLMDTDGFCDAAYRTRAQIIDRVSKGVIVSIRDLKLEDTGIYWVAIDKIYADLMIRIQLTVTKEAVDKPNVWPLSSLERTCWGEPVVLRCGSTRGTNAQYTWYKVGRPNNIVLHNSPDLCLQCSNIIEDNQLFCSAYNDVSSQSSDFVTVQLLQPADKNCIYLISSKAFSSHECIRSTTPLSTSIQSTESLSTSTHPQKLESTVTVFQLTWSQNKTMSWSALPLWYECLRWVVFSAMIIILCVVHSCSKPYIFSAQDKHPKDV</sequence>
<reference evidence="2" key="1">
    <citation type="submission" date="2025-08" db="UniProtKB">
        <authorList>
            <consortium name="RefSeq"/>
        </authorList>
    </citation>
    <scope>IDENTIFICATION</scope>
    <source>
        <strain evidence="2">Tuebingen</strain>
        <tissue evidence="2">Fibroblasts and whole tissue</tissue>
    </source>
</reference>
<organism evidence="1 2">
    <name type="scientific">Danio rerio</name>
    <name type="common">Zebrafish</name>
    <name type="synonym">Brachydanio rerio</name>
    <dbReference type="NCBI Taxonomy" id="7955"/>
    <lineage>
        <taxon>Eukaryota</taxon>
        <taxon>Metazoa</taxon>
        <taxon>Chordata</taxon>
        <taxon>Craniata</taxon>
        <taxon>Vertebrata</taxon>
        <taxon>Euteleostomi</taxon>
        <taxon>Actinopterygii</taxon>
        <taxon>Neopterygii</taxon>
        <taxon>Teleostei</taxon>
        <taxon>Ostariophysi</taxon>
        <taxon>Cypriniformes</taxon>
        <taxon>Danionidae</taxon>
        <taxon>Danioninae</taxon>
        <taxon>Danio</taxon>
    </lineage>
</organism>
<name>A0AC58ILM6_DANRE</name>
<dbReference type="RefSeq" id="XP_073795128.1">
    <property type="nucleotide sequence ID" value="XM_073939027.1"/>
</dbReference>
<gene>
    <name evidence="2" type="primary">LOC137489130</name>
</gene>
<protein>
    <submittedName>
        <fullName evidence="2">Uncharacterized protein isoform X1</fullName>
    </submittedName>
</protein>